<protein>
    <submittedName>
        <fullName evidence="3">Hydantoinase</fullName>
    </submittedName>
</protein>
<proteinExistence type="predicted"/>
<evidence type="ECO:0000259" key="1">
    <source>
        <dbReference type="Pfam" id="PF01968"/>
    </source>
</evidence>
<dbReference type="GO" id="GO:0006749">
    <property type="term" value="P:glutathione metabolic process"/>
    <property type="evidence" value="ECO:0007669"/>
    <property type="project" value="TreeGrafter"/>
</dbReference>
<dbReference type="AlphaFoldDB" id="A0A4E0PYQ5"/>
<dbReference type="GO" id="GO:0005829">
    <property type="term" value="C:cytosol"/>
    <property type="evidence" value="ECO:0007669"/>
    <property type="project" value="TreeGrafter"/>
</dbReference>
<feature type="domain" description="Hydantoinase/oxoprolinase N-terminal" evidence="2">
    <location>
        <begin position="5"/>
        <end position="159"/>
    </location>
</feature>
<dbReference type="InterPro" id="IPR008040">
    <property type="entry name" value="Hydant_A_N"/>
</dbReference>
<evidence type="ECO:0000313" key="3">
    <source>
        <dbReference type="EMBL" id="TGC10660.1"/>
    </source>
</evidence>
<dbReference type="SUPFAM" id="SSF53067">
    <property type="entry name" value="Actin-like ATPase domain"/>
    <property type="match status" value="1"/>
</dbReference>
<dbReference type="PANTHER" id="PTHR11365">
    <property type="entry name" value="5-OXOPROLINASE RELATED"/>
    <property type="match status" value="1"/>
</dbReference>
<dbReference type="InterPro" id="IPR002821">
    <property type="entry name" value="Hydantoinase_A"/>
</dbReference>
<gene>
    <name evidence="3" type="ORF">CUN85_04060</name>
</gene>
<dbReference type="Pfam" id="PF01968">
    <property type="entry name" value="Hydantoinase_A"/>
    <property type="match status" value="1"/>
</dbReference>
<reference evidence="3 4" key="1">
    <citation type="submission" date="2017-11" db="EMBL/GenBank/DDBJ databases">
        <title>Isolation and Characterization of Methanogenic Archaea from Saline Meromictic Lake at Siberia.</title>
        <authorList>
            <person name="Shen Y."/>
            <person name="Huang H.-H."/>
            <person name="Lai M.-C."/>
            <person name="Chen S.-C."/>
        </authorList>
    </citation>
    <scope>NUCLEOTIDE SEQUENCE [LARGE SCALE GENOMIC DNA]</scope>
    <source>
        <strain evidence="3 4">SY-01</strain>
    </source>
</reference>
<feature type="domain" description="Hydantoinase A/oxoprolinase" evidence="1">
    <location>
        <begin position="179"/>
        <end position="320"/>
    </location>
</feature>
<dbReference type="PANTHER" id="PTHR11365:SF2">
    <property type="entry name" value="5-OXOPROLINASE"/>
    <property type="match status" value="1"/>
</dbReference>
<accession>A0A4E0PYQ5</accession>
<dbReference type="Proteomes" id="UP000297295">
    <property type="component" value="Unassembled WGS sequence"/>
</dbReference>
<dbReference type="Pfam" id="PF05378">
    <property type="entry name" value="Hydant_A_N"/>
    <property type="match status" value="1"/>
</dbReference>
<dbReference type="OrthoDB" id="8261at2157"/>
<sequence length="644" mass="69992">MHYGLGIDAGGTYTDAVLIQGSDGAVVDSKKAFTTYPDLQRGIRKVLDSLDQDFLKDVNLVSVSTTLSTNSLLEGTGAPVGLILVGEHIVEKDLPTKYVKWISGGHDTRGDEEYPLDLDSVRDYAKQTKESVSAFAVSAYFGARNPEHELKVKKVITEITGMPVVCGHELSQELGAYERAVTAVLNAQLIPITYHFVSSVVKDVKSRGIEAKMLMLKCDGSVYNIEDAMERPIETIFSGPAASLLGASYLSKIETCAVIDVGGTSTDVSMLHQGVPEISSSGAVVGGWKTRVRAMKMETSATGGDSHVWVKDEMICIGPRRVIPLCVAASIYPGFSNKLKKSRIISRAQLDENNQPAKFFVATNYEAIGLNEQEKAILSVVGDDPISTAEMALSLKRHPSSEILDSLMNKRLLQAIGFTPTDALHVLGLYNEWDTSTAETGAVSLSRYVRENKHGFCMSVREKVAKNMAADLMSFILPHHPQDMIADLLNSTYPAKFKVEIPVVLLGGPVKAYADELRSVIDAEVIVPDFAEVGNAVGALAGKGVKRIEISIVPASIQNPDEDFLVFSPVGRERFQAYEDAVAFATQLGKELVLDYEKRCGILEQDTKITVSRKTHSPDNWSHPPLETKVTVVGVGNPMMVLKE</sequence>
<keyword evidence="4" id="KW-1185">Reference proteome</keyword>
<evidence type="ECO:0000313" key="4">
    <source>
        <dbReference type="Proteomes" id="UP000297295"/>
    </source>
</evidence>
<comment type="caution">
    <text evidence="3">The sequence shown here is derived from an EMBL/GenBank/DDBJ whole genome shotgun (WGS) entry which is preliminary data.</text>
</comment>
<dbReference type="InterPro" id="IPR043129">
    <property type="entry name" value="ATPase_NBD"/>
</dbReference>
<evidence type="ECO:0000259" key="2">
    <source>
        <dbReference type="Pfam" id="PF05378"/>
    </source>
</evidence>
<name>A0A4E0PYQ5_9EURY</name>
<dbReference type="EMBL" id="PGGK01000003">
    <property type="protein sequence ID" value="TGC10660.1"/>
    <property type="molecule type" value="Genomic_DNA"/>
</dbReference>
<organism evidence="3 4">
    <name type="scientific">Methanolobus halotolerans</name>
    <dbReference type="NCBI Taxonomy" id="2052935"/>
    <lineage>
        <taxon>Archaea</taxon>
        <taxon>Methanobacteriati</taxon>
        <taxon>Methanobacteriota</taxon>
        <taxon>Stenosarchaea group</taxon>
        <taxon>Methanomicrobia</taxon>
        <taxon>Methanosarcinales</taxon>
        <taxon>Methanosarcinaceae</taxon>
        <taxon>Methanolobus</taxon>
    </lineage>
</organism>
<dbReference type="GO" id="GO:0017168">
    <property type="term" value="F:5-oxoprolinase (ATP-hydrolyzing) activity"/>
    <property type="evidence" value="ECO:0007669"/>
    <property type="project" value="TreeGrafter"/>
</dbReference>
<dbReference type="InterPro" id="IPR045079">
    <property type="entry name" value="Oxoprolinase-like"/>
</dbReference>